<keyword evidence="1" id="KW-0547">Nucleotide-binding</keyword>
<name>A0A5Q0TH88_9VIBR</name>
<feature type="domain" description="Sigma-54 factor interaction" evidence="5">
    <location>
        <begin position="146"/>
        <end position="370"/>
    </location>
</feature>
<dbReference type="Gene3D" id="3.40.50.300">
    <property type="entry name" value="P-loop containing nucleotide triphosphate hydrolases"/>
    <property type="match status" value="1"/>
</dbReference>
<reference evidence="6 7" key="1">
    <citation type="submission" date="2019-10" db="EMBL/GenBank/DDBJ databases">
        <title>Vibrio sp. nov., isolated from Coralline algae surface.</title>
        <authorList>
            <person name="Geng Y."/>
            <person name="Zhang X."/>
        </authorList>
    </citation>
    <scope>NUCLEOTIDE SEQUENCE [LARGE SCALE GENOMIC DNA]</scope>
    <source>
        <strain evidence="6 7">SM1977</strain>
    </source>
</reference>
<dbReference type="EMBL" id="CP045699">
    <property type="protein sequence ID" value="QGA65556.1"/>
    <property type="molecule type" value="Genomic_DNA"/>
</dbReference>
<dbReference type="SUPFAM" id="SSF46689">
    <property type="entry name" value="Homeodomain-like"/>
    <property type="match status" value="1"/>
</dbReference>
<keyword evidence="2" id="KW-0067">ATP-binding</keyword>
<dbReference type="SUPFAM" id="SSF52540">
    <property type="entry name" value="P-loop containing nucleoside triphosphate hydrolases"/>
    <property type="match status" value="1"/>
</dbReference>
<dbReference type="GO" id="GO:0005524">
    <property type="term" value="F:ATP binding"/>
    <property type="evidence" value="ECO:0007669"/>
    <property type="project" value="UniProtKB-KW"/>
</dbReference>
<dbReference type="InterPro" id="IPR027417">
    <property type="entry name" value="P-loop_NTPase"/>
</dbReference>
<evidence type="ECO:0000256" key="1">
    <source>
        <dbReference type="ARBA" id="ARBA00022741"/>
    </source>
</evidence>
<dbReference type="GO" id="GO:0006355">
    <property type="term" value="P:regulation of DNA-templated transcription"/>
    <property type="evidence" value="ECO:0007669"/>
    <property type="project" value="InterPro"/>
</dbReference>
<dbReference type="CDD" id="cd00009">
    <property type="entry name" value="AAA"/>
    <property type="match status" value="1"/>
</dbReference>
<dbReference type="GO" id="GO:0043565">
    <property type="term" value="F:sequence-specific DNA binding"/>
    <property type="evidence" value="ECO:0007669"/>
    <property type="project" value="InterPro"/>
</dbReference>
<keyword evidence="3" id="KW-0805">Transcription regulation</keyword>
<dbReference type="PANTHER" id="PTHR32071:SF120">
    <property type="entry name" value="TRANSCRIPTIONAL REGULATOR-RELATED"/>
    <property type="match status" value="1"/>
</dbReference>
<evidence type="ECO:0000256" key="2">
    <source>
        <dbReference type="ARBA" id="ARBA00022840"/>
    </source>
</evidence>
<dbReference type="PANTHER" id="PTHR32071">
    <property type="entry name" value="TRANSCRIPTIONAL REGULATORY PROTEIN"/>
    <property type="match status" value="1"/>
</dbReference>
<dbReference type="SMART" id="SM00382">
    <property type="entry name" value="AAA"/>
    <property type="match status" value="1"/>
</dbReference>
<dbReference type="PROSITE" id="PS50045">
    <property type="entry name" value="SIGMA54_INTERACT_4"/>
    <property type="match status" value="1"/>
</dbReference>
<evidence type="ECO:0000259" key="5">
    <source>
        <dbReference type="PROSITE" id="PS50045"/>
    </source>
</evidence>
<gene>
    <name evidence="6" type="ORF">GFB47_09110</name>
</gene>
<dbReference type="Pfam" id="PF02954">
    <property type="entry name" value="HTH_8"/>
    <property type="match status" value="1"/>
</dbReference>
<dbReference type="Pfam" id="PF20161">
    <property type="entry name" value="VpsR"/>
    <property type="match status" value="1"/>
</dbReference>
<evidence type="ECO:0000256" key="3">
    <source>
        <dbReference type="ARBA" id="ARBA00023015"/>
    </source>
</evidence>
<sequence length="448" mass="50743">MERQFKIGIMPGSLITIGGSAETWFDSIQQTGWMCHRCDDLRLAQQQLEQLGPCIGIIDLCQENLSLNAISCLVSTNKQVRWIAYIKESQLNSDPVRQFIVNYCIDFFTSPMPEKRLLNCIGHQLGMLKLEQKVWPDNPLDQQVSLIGDSLPMKRLREQIKRIAVTDACIIISGEQGSGKTIVAQYIHQYSSRNKGPVVVVNCSALPEQRLEQEVFGHNRTHTTGYIDCEIEKAKGGTLIFKNVTALPLSQQKHLHSLLSANHLGSSQTIESNDVRILATTHNDIEQCVRENTFLSELFFSLNVLKIYVPPLKERCTDINLLAQYYLQQNSREYNSQARTLSNNAVKQLTQYHWPGNVRELSNQIKRAVLMSEGTILDVHHLDLPSRLTKKRNLRTIREDSERNALIYVLESHNGQISPAAKELGVSRATMYRLLGKHNVAVENKSLA</sequence>
<dbReference type="InterPro" id="IPR002197">
    <property type="entry name" value="HTH_Fis"/>
</dbReference>
<keyword evidence="4" id="KW-0804">Transcription</keyword>
<dbReference type="Gene3D" id="1.10.10.60">
    <property type="entry name" value="Homeodomain-like"/>
    <property type="match status" value="1"/>
</dbReference>
<dbReference type="RefSeq" id="WP_153447703.1">
    <property type="nucleotide sequence ID" value="NZ_CP045699.1"/>
</dbReference>
<dbReference type="PROSITE" id="PS00688">
    <property type="entry name" value="SIGMA54_INTERACT_3"/>
    <property type="match status" value="1"/>
</dbReference>
<organism evidence="6 7">
    <name type="scientific">Vibrio algicola</name>
    <dbReference type="NCBI Taxonomy" id="2662262"/>
    <lineage>
        <taxon>Bacteria</taxon>
        <taxon>Pseudomonadati</taxon>
        <taxon>Pseudomonadota</taxon>
        <taxon>Gammaproteobacteria</taxon>
        <taxon>Vibrionales</taxon>
        <taxon>Vibrionaceae</taxon>
        <taxon>Vibrio</taxon>
    </lineage>
</organism>
<dbReference type="Gene3D" id="1.10.8.60">
    <property type="match status" value="1"/>
</dbReference>
<accession>A0A5Q0TH88</accession>
<dbReference type="InterPro" id="IPR002078">
    <property type="entry name" value="Sigma_54_int"/>
</dbReference>
<dbReference type="InterPro" id="IPR009057">
    <property type="entry name" value="Homeodomain-like_sf"/>
</dbReference>
<dbReference type="AlphaFoldDB" id="A0A5Q0TH88"/>
<dbReference type="Proteomes" id="UP000348942">
    <property type="component" value="Chromosome 1"/>
</dbReference>
<dbReference type="InterPro" id="IPR003593">
    <property type="entry name" value="AAA+_ATPase"/>
</dbReference>
<proteinExistence type="predicted"/>
<dbReference type="InterPro" id="IPR058031">
    <property type="entry name" value="AAA_lid_NorR"/>
</dbReference>
<dbReference type="InterPro" id="IPR025944">
    <property type="entry name" value="Sigma_54_int_dom_CS"/>
</dbReference>
<dbReference type="InterPro" id="IPR045343">
    <property type="entry name" value="VpsR"/>
</dbReference>
<dbReference type="Pfam" id="PF00158">
    <property type="entry name" value="Sigma54_activat"/>
    <property type="match status" value="1"/>
</dbReference>
<evidence type="ECO:0000256" key="4">
    <source>
        <dbReference type="ARBA" id="ARBA00023163"/>
    </source>
</evidence>
<evidence type="ECO:0000313" key="7">
    <source>
        <dbReference type="Proteomes" id="UP000348942"/>
    </source>
</evidence>
<dbReference type="Pfam" id="PF25601">
    <property type="entry name" value="AAA_lid_14"/>
    <property type="match status" value="1"/>
</dbReference>
<evidence type="ECO:0000313" key="6">
    <source>
        <dbReference type="EMBL" id="QGA65556.1"/>
    </source>
</evidence>
<keyword evidence="7" id="KW-1185">Reference proteome</keyword>
<protein>
    <submittedName>
        <fullName evidence="6">Sigma-54-dependent Fis family transcriptional regulator</fullName>
    </submittedName>
</protein>